<evidence type="ECO:0000256" key="1">
    <source>
        <dbReference type="SAM" id="Phobius"/>
    </source>
</evidence>
<dbReference type="Proteomes" id="UP000297890">
    <property type="component" value="Unassembled WGS sequence"/>
</dbReference>
<dbReference type="PANTHER" id="PTHR35335:SF1">
    <property type="entry name" value="UPF0716 PROTEIN FXSA"/>
    <property type="match status" value="1"/>
</dbReference>
<keyword evidence="3" id="KW-1185">Reference proteome</keyword>
<dbReference type="EMBL" id="SRIO01000001">
    <property type="protein sequence ID" value="TFZ84156.1"/>
    <property type="molecule type" value="Genomic_DNA"/>
</dbReference>
<organism evidence="2 3">
    <name type="scientific">Candidatus Macondimonas diazotrophica</name>
    <dbReference type="NCBI Taxonomy" id="2305248"/>
    <lineage>
        <taxon>Bacteria</taxon>
        <taxon>Pseudomonadati</taxon>
        <taxon>Pseudomonadota</taxon>
        <taxon>Gammaproteobacteria</taxon>
        <taxon>Chromatiales</taxon>
        <taxon>Ectothiorhodospiraceae</taxon>
        <taxon>Candidatus Macondimonas</taxon>
    </lineage>
</organism>
<reference evidence="2 3" key="1">
    <citation type="journal article" date="2019" name="ISME J.">
        <title>Candidatus Macondimonas diazotrophica, a novel gammaproteobacterial genus dominating crude-oil-contaminated coastal sediments.</title>
        <authorList>
            <person name="Karthikeyan S."/>
            <person name="Konstantinidis K."/>
        </authorList>
    </citation>
    <scope>NUCLEOTIDE SEQUENCE [LARGE SCALE GENOMIC DNA]</scope>
    <source>
        <strain evidence="2 3">KTK01</strain>
    </source>
</reference>
<keyword evidence="1" id="KW-0472">Membrane</keyword>
<keyword evidence="1" id="KW-1133">Transmembrane helix</keyword>
<dbReference type="InterPro" id="IPR007313">
    <property type="entry name" value="FxsA"/>
</dbReference>
<name>A0A4Z0FC94_9GAMM</name>
<evidence type="ECO:0008006" key="4">
    <source>
        <dbReference type="Google" id="ProtNLM"/>
    </source>
</evidence>
<sequence length="143" mass="15813">MSRLPVWPLLALIPLAEIFLLGRVGVRLGATPLLILIVVTGLLGLWLLRRAGRPALRAIRRLDATMDQAQITESWEKALLFIAGVLLVLPGPLSDLAGLTLVWPDSRKQLAGWIARRIVRFMPARSSGRVVEGEVLRKSSRRP</sequence>
<proteinExistence type="predicted"/>
<evidence type="ECO:0000313" key="3">
    <source>
        <dbReference type="Proteomes" id="UP000297890"/>
    </source>
</evidence>
<dbReference type="NCBIfam" id="NF008528">
    <property type="entry name" value="PRK11463.1-2"/>
    <property type="match status" value="1"/>
</dbReference>
<keyword evidence="1" id="KW-0812">Transmembrane</keyword>
<comment type="caution">
    <text evidence="2">The sequence shown here is derived from an EMBL/GenBank/DDBJ whole genome shotgun (WGS) entry which is preliminary data.</text>
</comment>
<dbReference type="AlphaFoldDB" id="A0A4Z0FC94"/>
<protein>
    <recommendedName>
        <fullName evidence="4">FxsA family protein</fullName>
    </recommendedName>
</protein>
<dbReference type="Pfam" id="PF04186">
    <property type="entry name" value="FxsA"/>
    <property type="match status" value="1"/>
</dbReference>
<dbReference type="GO" id="GO:0016020">
    <property type="term" value="C:membrane"/>
    <property type="evidence" value="ECO:0007669"/>
    <property type="project" value="InterPro"/>
</dbReference>
<evidence type="ECO:0000313" key="2">
    <source>
        <dbReference type="EMBL" id="TFZ84156.1"/>
    </source>
</evidence>
<dbReference type="RefSeq" id="WP_135280516.1">
    <property type="nucleotide sequence ID" value="NZ_SRIO01000001.1"/>
</dbReference>
<dbReference type="PANTHER" id="PTHR35335">
    <property type="entry name" value="UPF0716 PROTEIN FXSA"/>
    <property type="match status" value="1"/>
</dbReference>
<gene>
    <name evidence="2" type="ORF">E4680_01060</name>
</gene>
<accession>A0A4Z0FC94</accession>
<dbReference type="OrthoDB" id="9792788at2"/>
<feature type="transmembrane region" description="Helical" evidence="1">
    <location>
        <begin position="30"/>
        <end position="48"/>
    </location>
</feature>